<dbReference type="GeneID" id="51132873"/>
<gene>
    <name evidence="1" type="ORF">QEP67_21460</name>
</gene>
<sequence length="312" mass="37156">MEDKPALNVGSNFGISMVESYGMFFRHYDFKKLLQLESKYNLIPKMHIYMVVKVPKTIFVQDSISINKEYITLKIRIIDERVDNEIEFRIINNLKKLELDVVLSPNKDDIEIRDVLGNYVFKANSFLCLISNGNVMDCEVVYIGRSFGKDGERTVYDRLKSHSTLQKIYAEKEDDKSIFLSSWDFTRNTLCFISPVEPDDQKSAEIFMKQFEMSERPYELIQKKQEINFTEAALIRYFQPKYNDIMKYRFPSKKHTEYSDLFKENVDYVSVEIDTQRLYVKLHSEVVLAKFKHNPFYDLKDKRSKYDFFRFI</sequence>
<protein>
    <recommendedName>
        <fullName evidence="2">GIY-YIG domain-containing protein</fullName>
    </recommendedName>
</protein>
<dbReference type="EMBL" id="CP123058">
    <property type="protein sequence ID" value="XCH18014.1"/>
    <property type="molecule type" value="Genomic_DNA"/>
</dbReference>
<reference evidence="1" key="1">
    <citation type="submission" date="2023-04" db="EMBL/GenBank/DDBJ databases">
        <title>Bacillus cereus group whole genome sequencing.</title>
        <authorList>
            <person name="Kang M."/>
            <person name="Kim H.J."/>
        </authorList>
    </citation>
    <scope>NUCLEOTIDE SEQUENCE</scope>
    <source>
        <strain evidence="1">MS39</strain>
    </source>
</reference>
<organism evidence="1">
    <name type="scientific">Bacillus cereus group sp. MS39</name>
    <dbReference type="NCBI Taxonomy" id="3041344"/>
    <lineage>
        <taxon>Bacteria</taxon>
        <taxon>Bacillati</taxon>
        <taxon>Bacillota</taxon>
        <taxon>Bacilli</taxon>
        <taxon>Bacillales</taxon>
        <taxon>Bacillaceae</taxon>
        <taxon>Bacillus</taxon>
        <taxon>Bacillus cereus group</taxon>
    </lineage>
</organism>
<evidence type="ECO:0000313" key="1">
    <source>
        <dbReference type="EMBL" id="XCH18014.1"/>
    </source>
</evidence>
<evidence type="ECO:0008006" key="2">
    <source>
        <dbReference type="Google" id="ProtNLM"/>
    </source>
</evidence>
<proteinExistence type="predicted"/>
<dbReference type="AlphaFoldDB" id="A0AAU8F303"/>
<accession>A0AAU8F303</accession>
<name>A0AAU8F303_9BACI</name>
<dbReference type="RefSeq" id="WP_000389677.1">
    <property type="nucleotide sequence ID" value="NZ_CP123058.1"/>
</dbReference>